<dbReference type="SUPFAM" id="SSF48452">
    <property type="entry name" value="TPR-like"/>
    <property type="match status" value="1"/>
</dbReference>
<dbReference type="Gene3D" id="1.25.40.10">
    <property type="entry name" value="Tetratricopeptide repeat domain"/>
    <property type="match status" value="1"/>
</dbReference>
<keyword evidence="2" id="KW-0238">DNA-binding</keyword>
<keyword evidence="3" id="KW-1185">Reference proteome</keyword>
<dbReference type="RefSeq" id="WP_344032445.1">
    <property type="nucleotide sequence ID" value="NZ_BAAAMI010000008.1"/>
</dbReference>
<dbReference type="Gene3D" id="1.10.10.10">
    <property type="entry name" value="Winged helix-like DNA-binding domain superfamily/Winged helix DNA-binding domain"/>
    <property type="match status" value="1"/>
</dbReference>
<dbReference type="PANTHER" id="PTHR35807">
    <property type="entry name" value="TRANSCRIPTIONAL REGULATOR REDD-RELATED"/>
    <property type="match status" value="1"/>
</dbReference>
<sequence length="233" mass="25926">MLHLLGPPSATMGGNVRHLTDGHARILGYLAFNPGEHDRRFVASTLWPDAGGERAAGNLRAQLWRLRRDGVGLVDSDGHLLSLGDGVLVDVQLLDDWATRLIAGSPTAIDLAWVPRNIDTAEILPGFSDEWIEMERQRLQQRMLHAMECLSREFRLAGRFADALESALVVCQTDPLRESAQETLIETYLSEGNPLVAQRSYAEYRDLVMDELGVEPSPALAQRLDSFLRGEDR</sequence>
<evidence type="ECO:0000259" key="1">
    <source>
        <dbReference type="SMART" id="SM01043"/>
    </source>
</evidence>
<dbReference type="Pfam" id="PF03704">
    <property type="entry name" value="BTAD"/>
    <property type="match status" value="1"/>
</dbReference>
<dbReference type="GO" id="GO:0003677">
    <property type="term" value="F:DNA binding"/>
    <property type="evidence" value="ECO:0007669"/>
    <property type="project" value="UniProtKB-KW"/>
</dbReference>
<dbReference type="InterPro" id="IPR051677">
    <property type="entry name" value="AfsR-DnrI-RedD_regulator"/>
</dbReference>
<comment type="caution">
    <text evidence="2">The sequence shown here is derived from an EMBL/GenBank/DDBJ whole genome shotgun (WGS) entry which is preliminary data.</text>
</comment>
<dbReference type="EMBL" id="JAGIOE010000001">
    <property type="protein sequence ID" value="MBP2375175.1"/>
    <property type="molecule type" value="Genomic_DNA"/>
</dbReference>
<dbReference type="InterPro" id="IPR011990">
    <property type="entry name" value="TPR-like_helical_dom_sf"/>
</dbReference>
<proteinExistence type="predicted"/>
<accession>A0ABS4WG78</accession>
<name>A0ABS4WG78_9MICC</name>
<reference evidence="2 3" key="1">
    <citation type="submission" date="2021-03" db="EMBL/GenBank/DDBJ databases">
        <title>Sequencing the genomes of 1000 actinobacteria strains.</title>
        <authorList>
            <person name="Klenk H.-P."/>
        </authorList>
    </citation>
    <scope>NUCLEOTIDE SEQUENCE [LARGE SCALE GENOMIC DNA]</scope>
    <source>
        <strain evidence="2 3">DSM 15454</strain>
    </source>
</reference>
<dbReference type="InterPro" id="IPR036388">
    <property type="entry name" value="WH-like_DNA-bd_sf"/>
</dbReference>
<dbReference type="InterPro" id="IPR005158">
    <property type="entry name" value="BTAD"/>
</dbReference>
<gene>
    <name evidence="2" type="ORF">JOF46_003087</name>
</gene>
<evidence type="ECO:0000313" key="2">
    <source>
        <dbReference type="EMBL" id="MBP2375175.1"/>
    </source>
</evidence>
<feature type="domain" description="Bacterial transcriptional activator" evidence="1">
    <location>
        <begin position="89"/>
        <end position="228"/>
    </location>
</feature>
<dbReference type="SMART" id="SM01043">
    <property type="entry name" value="BTAD"/>
    <property type="match status" value="1"/>
</dbReference>
<protein>
    <submittedName>
        <fullName evidence="2">DNA-binding SARP family transcriptional activator</fullName>
    </submittedName>
</protein>
<evidence type="ECO:0000313" key="3">
    <source>
        <dbReference type="Proteomes" id="UP000766570"/>
    </source>
</evidence>
<dbReference type="Proteomes" id="UP000766570">
    <property type="component" value="Unassembled WGS sequence"/>
</dbReference>
<organism evidence="2 3">
    <name type="scientific">Paeniglutamicibacter psychrophenolicus</name>
    <dbReference type="NCBI Taxonomy" id="257454"/>
    <lineage>
        <taxon>Bacteria</taxon>
        <taxon>Bacillati</taxon>
        <taxon>Actinomycetota</taxon>
        <taxon>Actinomycetes</taxon>
        <taxon>Micrococcales</taxon>
        <taxon>Micrococcaceae</taxon>
        <taxon>Paeniglutamicibacter</taxon>
    </lineage>
</organism>